<evidence type="ECO:0000313" key="3">
    <source>
        <dbReference type="Proteomes" id="UP001331761"/>
    </source>
</evidence>
<comment type="caution">
    <text evidence="2">The sequence shown here is derived from an EMBL/GenBank/DDBJ whole genome shotgun (WGS) entry which is preliminary data.</text>
</comment>
<feature type="compositionally biased region" description="Low complexity" evidence="1">
    <location>
        <begin position="82"/>
        <end position="98"/>
    </location>
</feature>
<name>A0AAN8FSE3_TRICO</name>
<feature type="region of interest" description="Disordered" evidence="1">
    <location>
        <begin position="1"/>
        <end position="21"/>
    </location>
</feature>
<reference evidence="2 3" key="1">
    <citation type="submission" date="2019-10" db="EMBL/GenBank/DDBJ databases">
        <title>Assembly and Annotation for the nematode Trichostrongylus colubriformis.</title>
        <authorList>
            <person name="Martin J."/>
        </authorList>
    </citation>
    <scope>NUCLEOTIDE SEQUENCE [LARGE SCALE GENOMIC DNA]</scope>
    <source>
        <strain evidence="2">G859</strain>
        <tissue evidence="2">Whole worm</tissue>
    </source>
</reference>
<feature type="compositionally biased region" description="Low complexity" evidence="1">
    <location>
        <begin position="284"/>
        <end position="339"/>
    </location>
</feature>
<feature type="region of interest" description="Disordered" evidence="1">
    <location>
        <begin position="75"/>
        <end position="98"/>
    </location>
</feature>
<keyword evidence="3" id="KW-1185">Reference proteome</keyword>
<dbReference type="EMBL" id="WIXE01004367">
    <property type="protein sequence ID" value="KAK5983100.1"/>
    <property type="molecule type" value="Genomic_DNA"/>
</dbReference>
<accession>A0AAN8FSE3</accession>
<protein>
    <submittedName>
        <fullName evidence="2">Uncharacterized protein</fullName>
    </submittedName>
</protein>
<feature type="compositionally biased region" description="Low complexity" evidence="1">
    <location>
        <begin position="255"/>
        <end position="277"/>
    </location>
</feature>
<organism evidence="2 3">
    <name type="scientific">Trichostrongylus colubriformis</name>
    <name type="common">Black scour worm</name>
    <dbReference type="NCBI Taxonomy" id="6319"/>
    <lineage>
        <taxon>Eukaryota</taxon>
        <taxon>Metazoa</taxon>
        <taxon>Ecdysozoa</taxon>
        <taxon>Nematoda</taxon>
        <taxon>Chromadorea</taxon>
        <taxon>Rhabditida</taxon>
        <taxon>Rhabditina</taxon>
        <taxon>Rhabditomorpha</taxon>
        <taxon>Strongyloidea</taxon>
        <taxon>Trichostrongylidae</taxon>
        <taxon>Trichostrongylus</taxon>
    </lineage>
</organism>
<feature type="compositionally biased region" description="Polar residues" evidence="1">
    <location>
        <begin position="1"/>
        <end position="15"/>
    </location>
</feature>
<proteinExistence type="predicted"/>
<sequence length="369" mass="39804">SRSPMSSNDGNSRSVDSAMVCESDVRKQMERNRAVDSPLGHLDPSKITHMVVDQVFPGGPAVHSGNDGFVVPGPPHQQWPRSSPVASPSVMSSPSKVMDSYGQPRMGTPTNLMHMQQGTVGSPTVCSAPMTPQQMVQQQQAGMIQGQPTPTGQFDQSGGFNPQQQQMSQGYSQVVPESPGAVHAQQQMVIGGAVGQGDGSPGMYRQQQQVMGQQQQQQQMISQQQQMLGQQQPMMGHQMKEQFGFDGVEDIQCYPPGMQGVAQQQQQPQGVAAQSGGRPPGAPPQQAQRPTYPPGATAQAPPQYAYPGGQPAGYPQPQTAAQAAAYQQQMYQRQQQVPQHQQMRPYMSPQGAMVTPTHQGGWSGFLQRF</sequence>
<dbReference type="AlphaFoldDB" id="A0AAN8FSE3"/>
<feature type="non-terminal residue" evidence="2">
    <location>
        <position position="1"/>
    </location>
</feature>
<feature type="region of interest" description="Disordered" evidence="1">
    <location>
        <begin position="249"/>
        <end position="339"/>
    </location>
</feature>
<dbReference type="Proteomes" id="UP001331761">
    <property type="component" value="Unassembled WGS sequence"/>
</dbReference>
<evidence type="ECO:0000256" key="1">
    <source>
        <dbReference type="SAM" id="MobiDB-lite"/>
    </source>
</evidence>
<gene>
    <name evidence="2" type="ORF">GCK32_007698</name>
</gene>
<evidence type="ECO:0000313" key="2">
    <source>
        <dbReference type="EMBL" id="KAK5983100.1"/>
    </source>
</evidence>